<protein>
    <recommendedName>
        <fullName evidence="5">Tetratricopeptide repeat protein</fullName>
    </recommendedName>
</protein>
<dbReference type="OrthoDB" id="7847197at2"/>
<proteinExistence type="predicted"/>
<name>A0A399J472_9RHOB</name>
<dbReference type="EMBL" id="QWJJ01000002">
    <property type="protein sequence ID" value="RII40218.1"/>
    <property type="molecule type" value="Genomic_DNA"/>
</dbReference>
<dbReference type="RefSeq" id="WP_119397457.1">
    <property type="nucleotide sequence ID" value="NZ_QWJJ01000002.1"/>
</dbReference>
<evidence type="ECO:0000313" key="4">
    <source>
        <dbReference type="Proteomes" id="UP000265848"/>
    </source>
</evidence>
<accession>A0A399J472</accession>
<evidence type="ECO:0000256" key="1">
    <source>
        <dbReference type="SAM" id="MobiDB-lite"/>
    </source>
</evidence>
<dbReference type="AlphaFoldDB" id="A0A399J472"/>
<dbReference type="Proteomes" id="UP000265848">
    <property type="component" value="Unassembled WGS sequence"/>
</dbReference>
<feature type="chain" id="PRO_5017220507" description="Tetratricopeptide repeat protein" evidence="2">
    <location>
        <begin position="30"/>
        <end position="783"/>
    </location>
</feature>
<comment type="caution">
    <text evidence="3">The sequence shown here is derived from an EMBL/GenBank/DDBJ whole genome shotgun (WGS) entry which is preliminary data.</text>
</comment>
<feature type="region of interest" description="Disordered" evidence="1">
    <location>
        <begin position="159"/>
        <end position="193"/>
    </location>
</feature>
<feature type="signal peptide" evidence="2">
    <location>
        <begin position="1"/>
        <end position="29"/>
    </location>
</feature>
<organism evidence="3 4">
    <name type="scientific">Pseudooceanicola sediminis</name>
    <dbReference type="NCBI Taxonomy" id="2211117"/>
    <lineage>
        <taxon>Bacteria</taxon>
        <taxon>Pseudomonadati</taxon>
        <taxon>Pseudomonadota</taxon>
        <taxon>Alphaproteobacteria</taxon>
        <taxon>Rhodobacterales</taxon>
        <taxon>Paracoccaceae</taxon>
        <taxon>Pseudooceanicola</taxon>
    </lineage>
</organism>
<sequence length="783" mass="83639">MMLRWLPQIPASPLSMLLALLLLPGSAASQVATVRSGDHPDFSRLTVALPAGTQWSMEQTPGRLRVDLAGDLGALDLSQIFRRISRDRIADVQPLPGTGLDIRLTCDCAAEAQLSADNLLIIDIKDGPPLPAPAPAQLAAPRRLPTAGATQLSFGETPSVPLVADANPDTPPAPQQPPEIPQQTPEERARTEQAEKFALRRINSLPDLPPPTPEPDPNLTRELETTLLQAIGRAATEGLLDADAANASLLPADLRQVSTTKDSDAHTDPGVMATPGTLEAAKPGENTRFVLSGDSCEQTMPPTIADDTEDDFAARLGQLRAALTAEFDRDDSTAYRDLARFYLLNGFGAEALRLLESVPQDPALAEEMKTFATILEYGHGAADGPFSGKIGCDTEAAMWAALTGPTLAPGQDFDGAAILRSVAALPVPLKSYLGAVLAERFSAAQENEMAKDLLRIVDRDVSEATALRNFAAARITSHEAGQPDHAAYQDLIAQNDDVSPEALLHYTNESIDNGDSIDPETIGLLESYRTQYRDAPISAKLVQTEIVAHASAGNFPAAYDLFASQADTMDADARATVADGLTRNLASHAADAVFTRQFFGHEGIIRQGARPETMNAVAQRLLDLGFLDQAEQLITKGADGEAGRQRRILRAKIALAGNQPRRAEAELFGLTGEDIDLLRAKASLDTSDYAQAQTLFDAAGSTQDAGTAAWLGRDWTTMRTLEDPPKARLADVVTQQQDAPIALPEIGPPTLALSRDVLSQSSDTRTALRELLSTVQVETALDQ</sequence>
<reference evidence="3 4" key="1">
    <citation type="submission" date="2018-08" db="EMBL/GenBank/DDBJ databases">
        <title>Pseudooceanicola sediminis CY03 in the family Rhodobacteracea.</title>
        <authorList>
            <person name="Zhang Y.-J."/>
        </authorList>
    </citation>
    <scope>NUCLEOTIDE SEQUENCE [LARGE SCALE GENOMIC DNA]</scope>
    <source>
        <strain evidence="3 4">CY03</strain>
    </source>
</reference>
<evidence type="ECO:0000313" key="3">
    <source>
        <dbReference type="EMBL" id="RII40218.1"/>
    </source>
</evidence>
<feature type="compositionally biased region" description="Pro residues" evidence="1">
    <location>
        <begin position="169"/>
        <end position="180"/>
    </location>
</feature>
<evidence type="ECO:0000256" key="2">
    <source>
        <dbReference type="SAM" id="SignalP"/>
    </source>
</evidence>
<evidence type="ECO:0008006" key="5">
    <source>
        <dbReference type="Google" id="ProtNLM"/>
    </source>
</evidence>
<gene>
    <name evidence="3" type="ORF">DL237_02555</name>
</gene>
<keyword evidence="4" id="KW-1185">Reference proteome</keyword>
<keyword evidence="2" id="KW-0732">Signal</keyword>